<accession>A0A895Y907</accession>
<evidence type="ECO:0000313" key="1">
    <source>
        <dbReference type="EMBL" id="QSB14234.1"/>
    </source>
</evidence>
<organism evidence="1 2">
    <name type="scientific">Natronosporangium hydrolyticum</name>
    <dbReference type="NCBI Taxonomy" id="2811111"/>
    <lineage>
        <taxon>Bacteria</taxon>
        <taxon>Bacillati</taxon>
        <taxon>Actinomycetota</taxon>
        <taxon>Actinomycetes</taxon>
        <taxon>Micromonosporales</taxon>
        <taxon>Micromonosporaceae</taxon>
        <taxon>Natronosporangium</taxon>
    </lineage>
</organism>
<dbReference type="EMBL" id="CP070499">
    <property type="protein sequence ID" value="QSB14234.1"/>
    <property type="molecule type" value="Genomic_DNA"/>
</dbReference>
<keyword evidence="2" id="KW-1185">Reference proteome</keyword>
<dbReference type="RefSeq" id="WP_239676354.1">
    <property type="nucleotide sequence ID" value="NZ_CP070499.1"/>
</dbReference>
<evidence type="ECO:0000313" key="2">
    <source>
        <dbReference type="Proteomes" id="UP000662857"/>
    </source>
</evidence>
<gene>
    <name evidence="1" type="ORF">JQS43_22405</name>
</gene>
<reference evidence="1" key="1">
    <citation type="submission" date="2021-02" db="EMBL/GenBank/DDBJ databases">
        <title>Natrosporangium hydrolyticum gen. nov., sp. nov, a haloalkaliphilic actinobacterium from a soda solonchak soil.</title>
        <authorList>
            <person name="Sorokin D.Y."/>
            <person name="Khijniak T.V."/>
            <person name="Zakharycheva A.P."/>
            <person name="Boueva O.V."/>
            <person name="Ariskina E.V."/>
            <person name="Hahnke R.L."/>
            <person name="Bunk B."/>
            <person name="Sproer C."/>
            <person name="Schumann P."/>
            <person name="Evtushenko L.I."/>
            <person name="Kublanov I.V."/>
        </authorList>
    </citation>
    <scope>NUCLEOTIDE SEQUENCE</scope>
    <source>
        <strain evidence="1">DSM 106523</strain>
    </source>
</reference>
<dbReference type="KEGG" id="nhy:JQS43_22405"/>
<dbReference type="AlphaFoldDB" id="A0A895Y907"/>
<dbReference type="Proteomes" id="UP000662857">
    <property type="component" value="Chromosome"/>
</dbReference>
<proteinExistence type="predicted"/>
<protein>
    <submittedName>
        <fullName evidence="1">Uncharacterized protein</fullName>
    </submittedName>
</protein>
<sequence>MRKIADRLYARLDRSPTLLQPWQAGGYDEPVDSFEFGLQRVLDGTGSLIQRRYETRDVMCPSCGAPTQRSDAGRPRTYCSPACRQRAYRRRTSH</sequence>
<name>A0A895Y907_9ACTN</name>